<comment type="caution">
    <text evidence="2">The sequence shown here is derived from an EMBL/GenBank/DDBJ whole genome shotgun (WGS) entry which is preliminary data.</text>
</comment>
<reference evidence="2" key="1">
    <citation type="submission" date="2019-11" db="EMBL/GenBank/DDBJ databases">
        <title>Bipolaris sorokiniana Genome sequencing.</title>
        <authorList>
            <person name="Wang H."/>
        </authorList>
    </citation>
    <scope>NUCLEOTIDE SEQUENCE</scope>
</reference>
<feature type="region of interest" description="Disordered" evidence="1">
    <location>
        <begin position="92"/>
        <end position="122"/>
    </location>
</feature>
<proteinExistence type="predicted"/>
<dbReference type="Proteomes" id="UP000624244">
    <property type="component" value="Unassembled WGS sequence"/>
</dbReference>
<gene>
    <name evidence="2" type="ORF">GGP41_009432</name>
</gene>
<feature type="compositionally biased region" description="Basic and acidic residues" evidence="1">
    <location>
        <begin position="203"/>
        <end position="222"/>
    </location>
</feature>
<organism evidence="2 3">
    <name type="scientific">Cochliobolus sativus</name>
    <name type="common">Common root rot and spot blotch fungus</name>
    <name type="synonym">Bipolaris sorokiniana</name>
    <dbReference type="NCBI Taxonomy" id="45130"/>
    <lineage>
        <taxon>Eukaryota</taxon>
        <taxon>Fungi</taxon>
        <taxon>Dikarya</taxon>
        <taxon>Ascomycota</taxon>
        <taxon>Pezizomycotina</taxon>
        <taxon>Dothideomycetes</taxon>
        <taxon>Pleosporomycetidae</taxon>
        <taxon>Pleosporales</taxon>
        <taxon>Pleosporineae</taxon>
        <taxon>Pleosporaceae</taxon>
        <taxon>Bipolaris</taxon>
    </lineage>
</organism>
<evidence type="ECO:0000313" key="3">
    <source>
        <dbReference type="Proteomes" id="UP000624244"/>
    </source>
</evidence>
<feature type="region of interest" description="Disordered" evidence="1">
    <location>
        <begin position="203"/>
        <end position="243"/>
    </location>
</feature>
<name>A0A8H5Z8Q4_COCSA</name>
<sequence>MASHGKVLDLFDDRYLGLQDVVGNVEPLPMLIPYERYMQNPIVYSMDTNHAVFLALLQDFTERKARETGKELWTWYVQWEVNQTAARQLSVNPHSLKKPRLDQEQQNLPTAQRSRQSAPPITVRPRILDPELMYEEDMLRILVDIIQVNSAVVPNFIEFLYRWIDYYEGDGRALKAALHGEIPSLWDFEHHPLMVPEDIKKKMKQANEESKDEKNEAGDKTPTHSNTEELTQNSPTKKMRNKPDLAALERKAEESERLQYREVHFGIQPPKLNEPLPPLINIPQDSQKRAKYYAACFKSRQRAFYMLMEAGVTPQKIRDYNRCQKENVKDTPPTGGEGLRNYERDAQMAQKVFLEKEQYAKKQREIAISDRLAVEARVAANNATSEEASGVPLIPVTPSYPPRQDMAVQMLRKIQQATNKNDHKINIVPQPLVGMMKSELFERAKDRETVARYLEDVLMGPAQRHTIVGEEGGSHTSASDDENMSNSHDSDDDDSGDASNQLRMPSGPLPPPPPNLPQLNLPPLQPPNPPVQTNQAFLPPTGQSDAHQQTHSHVGFPPPLSMPHTTPTAHHAASMPLPTANFTPYIGVSPLQAYNPRPQHQLSGGFGEYDPFIMQSPGGATYRHAFSSSIFDEIIQPDGFNDFGALNNIFAYPPRYEPSLPALHQPQHLLLQYQLYDQQPCVPAQYHMPSYPVAPTLPVPFRPPTFIHQDHGTYVPDRGQSSESSTLPNQSVFNSSNNSFMATGQQLPANVHPYPPPPFLQPLQPSIHRTEPTPLPFIPPPSPMSTLAPSLLVTSPFATGYSDIPIQIYFQKIVFPANTLGPGGAKLGDGGISETDAFLLGHVRPGSGEIVLSKAIFLPVGVWKNATARVRNGKCKVLESYPMPGGDVGSYPTGVAHRAAYERVKEAFEFMIAAPAAVREREVTKRWRTSKGPMTASERGAVWEGWGVEVDKQVKMGREERMGAVVLDSLIDGTKTRDWEWERRQREMKELFVEEDEEGEVEEDVRMEDYVMFEDEE</sequence>
<evidence type="ECO:0000313" key="2">
    <source>
        <dbReference type="EMBL" id="KAF5845621.1"/>
    </source>
</evidence>
<protein>
    <submittedName>
        <fullName evidence="2">Uncharacterized protein</fullName>
    </submittedName>
</protein>
<dbReference type="EMBL" id="WNKQ01000018">
    <property type="protein sequence ID" value="KAF5845621.1"/>
    <property type="molecule type" value="Genomic_DNA"/>
</dbReference>
<accession>A0A8H5Z8Q4</accession>
<feature type="compositionally biased region" description="Pro residues" evidence="1">
    <location>
        <begin position="507"/>
        <end position="516"/>
    </location>
</feature>
<feature type="compositionally biased region" description="Polar residues" evidence="1">
    <location>
        <begin position="223"/>
        <end position="236"/>
    </location>
</feature>
<feature type="compositionally biased region" description="Polar residues" evidence="1">
    <location>
        <begin position="531"/>
        <end position="552"/>
    </location>
</feature>
<feature type="compositionally biased region" description="Polar residues" evidence="1">
    <location>
        <begin position="104"/>
        <end position="119"/>
    </location>
</feature>
<dbReference type="AlphaFoldDB" id="A0A8H5Z8Q4"/>
<evidence type="ECO:0000256" key="1">
    <source>
        <dbReference type="SAM" id="MobiDB-lite"/>
    </source>
</evidence>
<feature type="region of interest" description="Disordered" evidence="1">
    <location>
        <begin position="468"/>
        <end position="575"/>
    </location>
</feature>